<dbReference type="GO" id="GO:0005634">
    <property type="term" value="C:nucleus"/>
    <property type="evidence" value="ECO:0007669"/>
    <property type="project" value="UniProtKB-SubCell"/>
</dbReference>
<dbReference type="FunFam" id="3.30.160.60:FF:000446">
    <property type="entry name" value="Zinc finger protein"/>
    <property type="match status" value="1"/>
</dbReference>
<evidence type="ECO:0000256" key="9">
    <source>
        <dbReference type="ARBA" id="ARBA00023125"/>
    </source>
</evidence>
<keyword evidence="11" id="KW-0539">Nucleus</keyword>
<dbReference type="FunFam" id="3.30.160.60:FF:000936">
    <property type="entry name" value="Zinc finger protein 577"/>
    <property type="match status" value="1"/>
</dbReference>
<dbReference type="GO" id="GO:0000977">
    <property type="term" value="F:RNA polymerase II transcription regulatory region sequence-specific DNA binding"/>
    <property type="evidence" value="ECO:0007669"/>
    <property type="project" value="TreeGrafter"/>
</dbReference>
<feature type="domain" description="C2H2-type" evidence="14">
    <location>
        <begin position="610"/>
        <end position="637"/>
    </location>
</feature>
<dbReference type="Pfam" id="PF00096">
    <property type="entry name" value="zf-C2H2"/>
    <property type="match status" value="9"/>
</dbReference>
<reference evidence="15" key="1">
    <citation type="submission" date="2025-08" db="UniProtKB">
        <authorList>
            <consortium name="Ensembl"/>
        </authorList>
    </citation>
    <scope>IDENTIFICATION</scope>
</reference>
<comment type="subcellular location">
    <subcellularLocation>
        <location evidence="2">Nucleus</location>
    </subcellularLocation>
</comment>
<feature type="compositionally biased region" description="Polar residues" evidence="13">
    <location>
        <begin position="258"/>
        <end position="267"/>
    </location>
</feature>
<evidence type="ECO:0000256" key="1">
    <source>
        <dbReference type="ARBA" id="ARBA00003767"/>
    </source>
</evidence>
<dbReference type="PROSITE" id="PS00028">
    <property type="entry name" value="ZINC_FINGER_C2H2_1"/>
    <property type="match status" value="9"/>
</dbReference>
<feature type="domain" description="C2H2-type" evidence="14">
    <location>
        <begin position="554"/>
        <end position="581"/>
    </location>
</feature>
<dbReference type="PANTHER" id="PTHR24381:SF419">
    <property type="entry name" value="ZINC FINGER PROTEIN 343"/>
    <property type="match status" value="1"/>
</dbReference>
<keyword evidence="4" id="KW-0479">Metal-binding</keyword>
<keyword evidence="5" id="KW-0677">Repeat</keyword>
<dbReference type="FunFam" id="3.30.160.60:FF:002716">
    <property type="entry name" value="Zinc finger protein 212"/>
    <property type="match status" value="1"/>
</dbReference>
<keyword evidence="9" id="KW-0238">DNA-binding</keyword>
<evidence type="ECO:0000256" key="10">
    <source>
        <dbReference type="ARBA" id="ARBA00023163"/>
    </source>
</evidence>
<dbReference type="SMART" id="SM00355">
    <property type="entry name" value="ZnF_C2H2"/>
    <property type="match status" value="9"/>
</dbReference>
<dbReference type="InterPro" id="IPR036236">
    <property type="entry name" value="Znf_C2H2_sf"/>
</dbReference>
<evidence type="ECO:0000256" key="13">
    <source>
        <dbReference type="SAM" id="MobiDB-lite"/>
    </source>
</evidence>
<dbReference type="GO" id="GO:0000981">
    <property type="term" value="F:DNA-binding transcription factor activity, RNA polymerase II-specific"/>
    <property type="evidence" value="ECO:0007669"/>
    <property type="project" value="TreeGrafter"/>
</dbReference>
<dbReference type="Proteomes" id="UP000694569">
    <property type="component" value="Unplaced"/>
</dbReference>
<feature type="domain" description="C2H2-type" evidence="14">
    <location>
        <begin position="442"/>
        <end position="469"/>
    </location>
</feature>
<evidence type="ECO:0000256" key="2">
    <source>
        <dbReference type="ARBA" id="ARBA00004123"/>
    </source>
</evidence>
<dbReference type="FunFam" id="3.30.160.60:FF:002343">
    <property type="entry name" value="Zinc finger protein 33A"/>
    <property type="match status" value="1"/>
</dbReference>
<evidence type="ECO:0000256" key="3">
    <source>
        <dbReference type="ARBA" id="ARBA00006991"/>
    </source>
</evidence>
<feature type="domain" description="C2H2-type" evidence="14">
    <location>
        <begin position="526"/>
        <end position="553"/>
    </location>
</feature>
<evidence type="ECO:0000313" key="15">
    <source>
        <dbReference type="Ensembl" id="ENSLLEP00000030087.1"/>
    </source>
</evidence>
<evidence type="ECO:0000256" key="6">
    <source>
        <dbReference type="ARBA" id="ARBA00022771"/>
    </source>
</evidence>
<keyword evidence="16" id="KW-1185">Reference proteome</keyword>
<comment type="function">
    <text evidence="1">May be involved in transcriptional regulation.</text>
</comment>
<feature type="domain" description="C2H2-type" evidence="14">
    <location>
        <begin position="470"/>
        <end position="497"/>
    </location>
</feature>
<dbReference type="GeneTree" id="ENSGT01150000286939"/>
<feature type="domain" description="C2H2-type" evidence="14">
    <location>
        <begin position="387"/>
        <end position="414"/>
    </location>
</feature>
<feature type="region of interest" description="Disordered" evidence="13">
    <location>
        <begin position="248"/>
        <end position="267"/>
    </location>
</feature>
<dbReference type="OrthoDB" id="654211at2759"/>
<dbReference type="PROSITE" id="PS50157">
    <property type="entry name" value="ZINC_FINGER_C2H2_2"/>
    <property type="match status" value="9"/>
</dbReference>
<evidence type="ECO:0000256" key="5">
    <source>
        <dbReference type="ARBA" id="ARBA00022737"/>
    </source>
</evidence>
<keyword evidence="6 12" id="KW-0863">Zinc-finger</keyword>
<evidence type="ECO:0000313" key="16">
    <source>
        <dbReference type="Proteomes" id="UP000694569"/>
    </source>
</evidence>
<feature type="domain" description="C2H2-type" evidence="14">
    <location>
        <begin position="582"/>
        <end position="609"/>
    </location>
</feature>
<name>A0A8C5PYJ3_9ANUR</name>
<dbReference type="FunFam" id="3.30.160.60:FF:001119">
    <property type="entry name" value="zinc finger protein 408"/>
    <property type="match status" value="1"/>
</dbReference>
<dbReference type="SUPFAM" id="SSF57667">
    <property type="entry name" value="beta-beta-alpha zinc fingers"/>
    <property type="match status" value="5"/>
</dbReference>
<evidence type="ECO:0000256" key="11">
    <source>
        <dbReference type="ARBA" id="ARBA00023242"/>
    </source>
</evidence>
<keyword evidence="7" id="KW-0862">Zinc</keyword>
<evidence type="ECO:0000256" key="8">
    <source>
        <dbReference type="ARBA" id="ARBA00023015"/>
    </source>
</evidence>
<dbReference type="FunFam" id="3.30.160.60:FF:000100">
    <property type="entry name" value="Zinc finger 45-like"/>
    <property type="match status" value="1"/>
</dbReference>
<dbReference type="GO" id="GO:0008270">
    <property type="term" value="F:zinc ion binding"/>
    <property type="evidence" value="ECO:0007669"/>
    <property type="project" value="UniProtKB-KW"/>
</dbReference>
<accession>A0A8C5PYJ3</accession>
<proteinExistence type="inferred from homology"/>
<evidence type="ECO:0000259" key="14">
    <source>
        <dbReference type="PROSITE" id="PS50157"/>
    </source>
</evidence>
<feature type="domain" description="C2H2-type" evidence="14">
    <location>
        <begin position="414"/>
        <end position="441"/>
    </location>
</feature>
<dbReference type="AlphaFoldDB" id="A0A8C5PYJ3"/>
<keyword evidence="10" id="KW-0804">Transcription</keyword>
<evidence type="ECO:0000256" key="12">
    <source>
        <dbReference type="PROSITE-ProRule" id="PRU00042"/>
    </source>
</evidence>
<keyword evidence="8" id="KW-0805">Transcription regulation</keyword>
<sequence>MDAPEEDSSSTAGCLDAKEQSEVVFVSEHEWGPVKEDGNELYTEVIVEDYHNAPTLECESVEITVGDGLPTSIPSPDFVSNEEISCFQTVGNAILKKPLERQNNARNLGLDSDVQEGNLPNTYIYVCVEDLETNATSPQVKVMSNSCEQMQPINSAVDTPEEQVQVEIVTSHVEEESLYEEVNLESKDLCAPTAYLSIDLVGETLSHEELVICSTHMVGEKDSMDPGIDITTDTAHNEFTRISVKEEPHVSEDEYQTDDSSYTTPEHTQADYMPARVKEEPNSYEEEILSNVAIDAPIQPPEAEYAPVLIKEEPLSCEEECMQTRDECKPRKYIVVANKELMEMTNGKHGEVMDECLLVEQASESIKVANKTLSDPLQDKPHSIQMYSCPECPKCFISSIALSRHQSTHRENRHTCTVCGKQVSTKSSLVRHYKSHTGLELFTCSDCGKLFTYRANLVAHQKTHTGQKPYPCPECGKSFTVKTSLVRHRLIHTGLKPYFCAECGKCFTLNSSLLSHQRRHTGEKPYSCSECDKCFTQISHLLSHQKTHTGEKPFPCPDCGKCFSLNSHLLRHQASHTQEKLFSCSDCGKSFSSGSRLEQHHRIHTGEKPFSCVDCGKCFVHKSSLKKHNLIHTDKEPVMEGS</sequence>
<dbReference type="Gene3D" id="3.30.160.60">
    <property type="entry name" value="Classic Zinc Finger"/>
    <property type="match status" value="9"/>
</dbReference>
<evidence type="ECO:0000256" key="4">
    <source>
        <dbReference type="ARBA" id="ARBA00022723"/>
    </source>
</evidence>
<protein>
    <recommendedName>
        <fullName evidence="14">C2H2-type domain-containing protein</fullName>
    </recommendedName>
</protein>
<dbReference type="FunFam" id="3.30.160.60:FF:000478">
    <property type="entry name" value="Zinc finger protein 133"/>
    <property type="match status" value="1"/>
</dbReference>
<dbReference type="FunFam" id="3.30.160.60:FF:000557">
    <property type="entry name" value="zinc finger and SCAN domain-containing protein 29"/>
    <property type="match status" value="1"/>
</dbReference>
<feature type="domain" description="C2H2-type" evidence="14">
    <location>
        <begin position="498"/>
        <end position="525"/>
    </location>
</feature>
<dbReference type="PANTHER" id="PTHR24381">
    <property type="entry name" value="ZINC FINGER PROTEIN"/>
    <property type="match status" value="1"/>
</dbReference>
<dbReference type="Ensembl" id="ENSLLET00000031249.1">
    <property type="protein sequence ID" value="ENSLLEP00000030087.1"/>
    <property type="gene ID" value="ENSLLEG00000019076.1"/>
</dbReference>
<dbReference type="InterPro" id="IPR013087">
    <property type="entry name" value="Znf_C2H2_type"/>
</dbReference>
<comment type="similarity">
    <text evidence="3">Belongs to the krueppel C2H2-type zinc-finger protein family.</text>
</comment>
<reference evidence="15" key="2">
    <citation type="submission" date="2025-09" db="UniProtKB">
        <authorList>
            <consortium name="Ensembl"/>
        </authorList>
    </citation>
    <scope>IDENTIFICATION</scope>
</reference>
<evidence type="ECO:0000256" key="7">
    <source>
        <dbReference type="ARBA" id="ARBA00022833"/>
    </source>
</evidence>
<organism evidence="15 16">
    <name type="scientific">Leptobrachium leishanense</name>
    <name type="common">Leishan spiny toad</name>
    <dbReference type="NCBI Taxonomy" id="445787"/>
    <lineage>
        <taxon>Eukaryota</taxon>
        <taxon>Metazoa</taxon>
        <taxon>Chordata</taxon>
        <taxon>Craniata</taxon>
        <taxon>Vertebrata</taxon>
        <taxon>Euteleostomi</taxon>
        <taxon>Amphibia</taxon>
        <taxon>Batrachia</taxon>
        <taxon>Anura</taxon>
        <taxon>Pelobatoidea</taxon>
        <taxon>Megophryidae</taxon>
        <taxon>Leptobrachium</taxon>
    </lineage>
</organism>